<keyword evidence="2" id="KW-0408">Iron</keyword>
<evidence type="ECO:0000256" key="2">
    <source>
        <dbReference type="PIRSR" id="PIRSR002825-1"/>
    </source>
</evidence>
<keyword evidence="5" id="KW-1185">Reference proteome</keyword>
<dbReference type="PIRSF" id="PIRSF002825">
    <property type="entry name" value="CfbpA"/>
    <property type="match status" value="1"/>
</dbReference>
<dbReference type="RefSeq" id="WP_094811647.1">
    <property type="nucleotide sequence ID" value="NZ_NEVU01000002.1"/>
</dbReference>
<reference evidence="5" key="1">
    <citation type="submission" date="2017-05" db="EMBL/GenBank/DDBJ databases">
        <title>Complete and WGS of Bordetella genogroups.</title>
        <authorList>
            <person name="Spilker T."/>
            <person name="Lipuma J."/>
        </authorList>
    </citation>
    <scope>NUCLEOTIDE SEQUENCE [LARGE SCALE GENOMIC DNA]</scope>
    <source>
        <strain evidence="5">AU6712</strain>
    </source>
</reference>
<dbReference type="GO" id="GO:0030976">
    <property type="term" value="F:thiamine pyrophosphate binding"/>
    <property type="evidence" value="ECO:0007669"/>
    <property type="project" value="TreeGrafter"/>
</dbReference>
<gene>
    <name evidence="4" type="ORF">CAL22_06770</name>
</gene>
<evidence type="ECO:0000256" key="3">
    <source>
        <dbReference type="SAM" id="SignalP"/>
    </source>
</evidence>
<dbReference type="AlphaFoldDB" id="A0A261VJ95"/>
<feature type="chain" id="PRO_5013125448" evidence="3">
    <location>
        <begin position="25"/>
        <end position="343"/>
    </location>
</feature>
<sequence>MPEFPLFARRALGLLALAAAPAMAQQTTLTVYTALEADQIKAYQAAFEREYPDIKIQWVRDSTGIITAKLLAEKDNPKADVIWGLAGTSLGLMDKEGMLQPYAPQGLDQIAPNMRDAKPVPAWVGMDAFAGAICFNTIEAKKQNLPEPKTWQDLTRPEYAGKIVMPNPASSGTGFLDVSAWLQMFGEEKGWAFMDALHKNIGSYTHSGSKPCNLAASGEFPIGVSFDYRAAKLKAEGAPIQPIFPSEGLGWEVEATAIVRGTKNLEAARKVADFSASRAANELYKTNFAVLAIPSVATSNPNLPADLASRMIKNDFVWAATQREPILAEWTKRYDSKSEPKKK</sequence>
<name>A0A261VJ95_9BORD</name>
<dbReference type="GO" id="GO:0030975">
    <property type="term" value="F:thiamine binding"/>
    <property type="evidence" value="ECO:0007669"/>
    <property type="project" value="TreeGrafter"/>
</dbReference>
<dbReference type="PANTHER" id="PTHR30006">
    <property type="entry name" value="THIAMINE-BINDING PERIPLASMIC PROTEIN-RELATED"/>
    <property type="match status" value="1"/>
</dbReference>
<dbReference type="GO" id="GO:0015888">
    <property type="term" value="P:thiamine transport"/>
    <property type="evidence" value="ECO:0007669"/>
    <property type="project" value="TreeGrafter"/>
</dbReference>
<dbReference type="InterPro" id="IPR017663">
    <property type="entry name" value="ABC_2-AEP-bd"/>
</dbReference>
<dbReference type="GO" id="GO:0046872">
    <property type="term" value="F:metal ion binding"/>
    <property type="evidence" value="ECO:0007669"/>
    <property type="project" value="UniProtKB-KW"/>
</dbReference>
<dbReference type="InterPro" id="IPR026045">
    <property type="entry name" value="Ferric-bd"/>
</dbReference>
<dbReference type="Gene3D" id="3.40.190.10">
    <property type="entry name" value="Periplasmic binding protein-like II"/>
    <property type="match status" value="2"/>
</dbReference>
<dbReference type="EMBL" id="NEVU01000002">
    <property type="protein sequence ID" value="OZI74198.1"/>
    <property type="molecule type" value="Genomic_DNA"/>
</dbReference>
<dbReference type="SUPFAM" id="SSF53850">
    <property type="entry name" value="Periplasmic binding protein-like II"/>
    <property type="match status" value="1"/>
</dbReference>
<evidence type="ECO:0000313" key="4">
    <source>
        <dbReference type="EMBL" id="OZI74198.1"/>
    </source>
</evidence>
<dbReference type="PANTHER" id="PTHR30006:SF2">
    <property type="entry name" value="ABC TRANSPORTER SUBSTRATE-BINDING PROTEIN"/>
    <property type="match status" value="1"/>
</dbReference>
<accession>A0A261VJ95</accession>
<dbReference type="GO" id="GO:0030288">
    <property type="term" value="C:outer membrane-bounded periplasmic space"/>
    <property type="evidence" value="ECO:0007669"/>
    <property type="project" value="TreeGrafter"/>
</dbReference>
<dbReference type="Proteomes" id="UP000216429">
    <property type="component" value="Unassembled WGS sequence"/>
</dbReference>
<feature type="signal peptide" evidence="3">
    <location>
        <begin position="1"/>
        <end position="24"/>
    </location>
</feature>
<dbReference type="NCBIfam" id="TIGR03261">
    <property type="entry name" value="phnS2"/>
    <property type="match status" value="1"/>
</dbReference>
<keyword evidence="1 3" id="KW-0732">Signal</keyword>
<feature type="binding site" evidence="2">
    <location>
        <position position="228"/>
    </location>
    <ligand>
        <name>Fe cation</name>
        <dbReference type="ChEBI" id="CHEBI:24875"/>
    </ligand>
</feature>
<evidence type="ECO:0000256" key="1">
    <source>
        <dbReference type="ARBA" id="ARBA00022729"/>
    </source>
</evidence>
<proteinExistence type="predicted"/>
<comment type="caution">
    <text evidence="4">The sequence shown here is derived from an EMBL/GenBank/DDBJ whole genome shotgun (WGS) entry which is preliminary data.</text>
</comment>
<dbReference type="OrthoDB" id="366726at2"/>
<dbReference type="CDD" id="cd13544">
    <property type="entry name" value="PBP2_Fbp_like_1"/>
    <property type="match status" value="1"/>
</dbReference>
<evidence type="ECO:0000313" key="5">
    <source>
        <dbReference type="Proteomes" id="UP000216429"/>
    </source>
</evidence>
<organism evidence="4 5">
    <name type="scientific">Bordetella genomosp. 12</name>
    <dbReference type="NCBI Taxonomy" id="463035"/>
    <lineage>
        <taxon>Bacteria</taxon>
        <taxon>Pseudomonadati</taxon>
        <taxon>Pseudomonadota</taxon>
        <taxon>Betaproteobacteria</taxon>
        <taxon>Burkholderiales</taxon>
        <taxon>Alcaligenaceae</taxon>
        <taxon>Bordetella</taxon>
    </lineage>
</organism>
<protein>
    <submittedName>
        <fullName evidence="4">Putative 2-aminoethylphosphonate ABC transporter substrate-binding protein</fullName>
    </submittedName>
</protein>
<keyword evidence="2" id="KW-0479">Metal-binding</keyword>
<dbReference type="Pfam" id="PF13343">
    <property type="entry name" value="SBP_bac_6"/>
    <property type="match status" value="1"/>
</dbReference>